<comment type="pathway">
    <text evidence="1">Carbohydrate metabolism; D-tagatose 6-phosphate degradation; D-glyceraldehyde 3-phosphate and glycerone phosphate from D-tagatose 6-phosphate: step 2/2.</text>
</comment>
<dbReference type="SUPFAM" id="SSF51569">
    <property type="entry name" value="Aldolase"/>
    <property type="match status" value="1"/>
</dbReference>
<dbReference type="Pfam" id="PF08013">
    <property type="entry name" value="GatZ_KbaZ-like"/>
    <property type="match status" value="1"/>
</dbReference>
<dbReference type="InterPro" id="IPR050303">
    <property type="entry name" value="GatZ_KbaZ_carbometab"/>
</dbReference>
<dbReference type="EMBL" id="PYOY01000004">
    <property type="protein sequence ID" value="PSX07498.1"/>
    <property type="molecule type" value="Genomic_DNA"/>
</dbReference>
<comment type="caution">
    <text evidence="2">The sequence shown here is derived from an EMBL/GenBank/DDBJ whole genome shotgun (WGS) entry which is preliminary data.</text>
</comment>
<dbReference type="NCBIfam" id="TIGR02810">
    <property type="entry name" value="agaZ_gatZ"/>
    <property type="match status" value="1"/>
</dbReference>
<dbReference type="PIRSF" id="PIRSF009264">
    <property type="entry name" value="TagBP_ald_AgaZ"/>
    <property type="match status" value="1"/>
</dbReference>
<dbReference type="GO" id="GO:0005886">
    <property type="term" value="C:plasma membrane"/>
    <property type="evidence" value="ECO:0007669"/>
    <property type="project" value="TreeGrafter"/>
</dbReference>
<evidence type="ECO:0000313" key="3">
    <source>
        <dbReference type="Proteomes" id="UP000241440"/>
    </source>
</evidence>
<dbReference type="GO" id="GO:0009401">
    <property type="term" value="P:phosphoenolpyruvate-dependent sugar phosphotransferase system"/>
    <property type="evidence" value="ECO:0007669"/>
    <property type="project" value="TreeGrafter"/>
</dbReference>
<sequence length="440" mass="49288">MKALLSLIERHKQGNATGIYSVCSAHPLVLEAAIKQAAQDNQLVLIEATSNQVNQFGGYTGMTPKDFAEHVFTLAEHLKFPVENIVLGGDHLGPNCWQHLPANQAMEYSEQMINDYVLAGFKKIHLDCSMSCADDQTPLSETIMAERAAKLCLVAENAWKIVGGESPVYVVGTEVPTPGGSLESLDEEEVEVTKPEEAIMTLEAHHQAFSDMGLGYVWPRVIGLVVQPGVEFDHHSVHHYDSIAAQSLSNLIKSQPNLVFEAHSTDYQNPVAYHELVRDHFAILKVGPALTFALREALYGLDRAEKEWLGTHKASHLRETIEQVMHEQPNYWRSHYASLGHQQFLDCSYSLSDRIRYYWTRPEVQAAQQTLFDNLTAKPLPMTLLSQYLPNQAKAISQHQIPNQPAEIVMHKIMEVTQVYSKACYANTAVSKETIKCDHF</sequence>
<name>A0A855SC79_PHOAN</name>
<dbReference type="GO" id="GO:0005975">
    <property type="term" value="P:carbohydrate metabolic process"/>
    <property type="evidence" value="ECO:0007669"/>
    <property type="project" value="InterPro"/>
</dbReference>
<dbReference type="PANTHER" id="PTHR32502:SF2">
    <property type="entry name" value="D-TAGATOSE-1,6-BISPHOSPHATE ALDOLASE SUBUNIT KBAZ"/>
    <property type="match status" value="1"/>
</dbReference>
<dbReference type="AlphaFoldDB" id="A0A855SC79"/>
<reference evidence="2 3" key="1">
    <citation type="submission" date="2018-01" db="EMBL/GenBank/DDBJ databases">
        <title>Whole genome sequencing of Histamine producing bacteria.</title>
        <authorList>
            <person name="Butler K."/>
        </authorList>
    </citation>
    <scope>NUCLEOTIDE SEQUENCE [LARGE SCALE GENOMIC DNA]</scope>
    <source>
        <strain evidence="2 3">A2-1</strain>
    </source>
</reference>
<evidence type="ECO:0000313" key="2">
    <source>
        <dbReference type="EMBL" id="PSX07498.1"/>
    </source>
</evidence>
<dbReference type="GeneID" id="61228631"/>
<organism evidence="2 3">
    <name type="scientific">Photobacterium angustum</name>
    <dbReference type="NCBI Taxonomy" id="661"/>
    <lineage>
        <taxon>Bacteria</taxon>
        <taxon>Pseudomonadati</taxon>
        <taxon>Pseudomonadota</taxon>
        <taxon>Gammaproteobacteria</taxon>
        <taxon>Vibrionales</taxon>
        <taxon>Vibrionaceae</taxon>
        <taxon>Photobacterium</taxon>
    </lineage>
</organism>
<protein>
    <submittedName>
        <fullName evidence="2">D-tagatose-bisphosphate aldolase, class II, non-catalytic subunit</fullName>
    </submittedName>
</protein>
<dbReference type="GO" id="GO:2001059">
    <property type="term" value="P:D-tagatose 6-phosphate catabolic process"/>
    <property type="evidence" value="ECO:0007669"/>
    <property type="project" value="UniProtKB-UniPathway"/>
</dbReference>
<dbReference type="UniPathway" id="UPA00704">
    <property type="reaction ID" value="UER00716"/>
</dbReference>
<dbReference type="PANTHER" id="PTHR32502">
    <property type="entry name" value="N-ACETYLGALACTOSAMINE PERMEASE II COMPONENT-RELATED"/>
    <property type="match status" value="1"/>
</dbReference>
<dbReference type="InterPro" id="IPR012062">
    <property type="entry name" value="GatZ/KbaZ-like"/>
</dbReference>
<dbReference type="Gene3D" id="1.10.400.20">
    <property type="entry name" value="putative tagatose 6-phosphate kinase domain like"/>
    <property type="match status" value="1"/>
</dbReference>
<dbReference type="InterPro" id="IPR013785">
    <property type="entry name" value="Aldolase_TIM"/>
</dbReference>
<gene>
    <name evidence="2" type="ORF">C0W41_09590</name>
</gene>
<dbReference type="Gene3D" id="3.20.20.70">
    <property type="entry name" value="Aldolase class I"/>
    <property type="match status" value="1"/>
</dbReference>
<evidence type="ECO:0000256" key="1">
    <source>
        <dbReference type="ARBA" id="ARBA00005191"/>
    </source>
</evidence>
<dbReference type="Proteomes" id="UP000241440">
    <property type="component" value="Unassembled WGS sequence"/>
</dbReference>
<proteinExistence type="predicted"/>
<dbReference type="RefSeq" id="WP_005366682.1">
    <property type="nucleotide sequence ID" value="NZ_JZSZ01000005.1"/>
</dbReference>
<accession>A0A855SC79</accession>